<comment type="subcellular location">
    <subcellularLocation>
        <location evidence="1 9">Cell inner membrane</location>
        <topology evidence="1 9">Multi-pass membrane protein</topology>
    </subcellularLocation>
</comment>
<keyword evidence="7 9" id="KW-1133">Transmembrane helix</keyword>
<evidence type="ECO:0000256" key="2">
    <source>
        <dbReference type="ARBA" id="ARBA00007783"/>
    </source>
</evidence>
<feature type="transmembrane region" description="Helical" evidence="9">
    <location>
        <begin position="200"/>
        <end position="219"/>
    </location>
</feature>
<keyword evidence="12" id="KW-1185">Reference proteome</keyword>
<sequence>MTTGTCRVTAGLKYSCARRRRAAERKETSMEWMRLYGPRLWNAVKHDVHQRYAGSKFGSLWAILYPMAMLAFYATIYVVVFRVRVPNLTPATYTVLVMSGLSAIIMFSESISNGLSVISGQRALLMNTVFPAELLPPRSVLASQVPSLAALCITSVGAIVLRSASPIALLVVPLTWILLIMFMIGLVWIFSLLALALRDIQQAVGIVNMAMMVLSPMAYTPDMVPDALKFIIWFNPMSYFVLCLQAPLALGTWPSAFAMTGACALGLGTFLVGLSFFRRARYAFVDYA</sequence>
<keyword evidence="3 9" id="KW-0813">Transport</keyword>
<evidence type="ECO:0000256" key="6">
    <source>
        <dbReference type="ARBA" id="ARBA00022692"/>
    </source>
</evidence>
<feature type="transmembrane region" description="Helical" evidence="9">
    <location>
        <begin position="60"/>
        <end position="81"/>
    </location>
</feature>
<evidence type="ECO:0000256" key="4">
    <source>
        <dbReference type="ARBA" id="ARBA00022475"/>
    </source>
</evidence>
<dbReference type="Pfam" id="PF01061">
    <property type="entry name" value="ABC2_membrane"/>
    <property type="match status" value="1"/>
</dbReference>
<accession>A0A7V7PKB3</accession>
<dbReference type="PROSITE" id="PS51012">
    <property type="entry name" value="ABC_TM2"/>
    <property type="match status" value="1"/>
</dbReference>
<name>A0A7V7PKB3_9HYPH</name>
<dbReference type="PANTHER" id="PTHR30413">
    <property type="entry name" value="INNER MEMBRANE TRANSPORT PERMEASE"/>
    <property type="match status" value="1"/>
</dbReference>
<evidence type="ECO:0000256" key="7">
    <source>
        <dbReference type="ARBA" id="ARBA00022989"/>
    </source>
</evidence>
<keyword evidence="6 9" id="KW-0812">Transmembrane</keyword>
<feature type="transmembrane region" description="Helical" evidence="9">
    <location>
        <begin position="93"/>
        <end position="119"/>
    </location>
</feature>
<reference evidence="11 12" key="1">
    <citation type="submission" date="2019-09" db="EMBL/GenBank/DDBJ databases">
        <title>YIM 132180 draft genome.</title>
        <authorList>
            <person name="Zhang K."/>
        </authorList>
    </citation>
    <scope>NUCLEOTIDE SEQUENCE [LARGE SCALE GENOMIC DNA]</scope>
    <source>
        <strain evidence="11 12">YIM 132180</strain>
    </source>
</reference>
<feature type="transmembrane region" description="Helical" evidence="9">
    <location>
        <begin position="256"/>
        <end position="277"/>
    </location>
</feature>
<proteinExistence type="inferred from homology"/>
<dbReference type="AlphaFoldDB" id="A0A7V7PKB3"/>
<gene>
    <name evidence="11" type="ORF">F6X38_22570</name>
</gene>
<evidence type="ECO:0000256" key="5">
    <source>
        <dbReference type="ARBA" id="ARBA00022519"/>
    </source>
</evidence>
<evidence type="ECO:0000313" key="11">
    <source>
        <dbReference type="EMBL" id="KAB0675918.1"/>
    </source>
</evidence>
<comment type="caution">
    <text evidence="11">The sequence shown here is derived from an EMBL/GenBank/DDBJ whole genome shotgun (WGS) entry which is preliminary data.</text>
</comment>
<organism evidence="11 12">
    <name type="scientific">Plantimonas leprariae</name>
    <dbReference type="NCBI Taxonomy" id="2615207"/>
    <lineage>
        <taxon>Bacteria</taxon>
        <taxon>Pseudomonadati</taxon>
        <taxon>Pseudomonadota</taxon>
        <taxon>Alphaproteobacteria</taxon>
        <taxon>Hyphomicrobiales</taxon>
        <taxon>Aurantimonadaceae</taxon>
        <taxon>Plantimonas</taxon>
    </lineage>
</organism>
<feature type="transmembrane region" description="Helical" evidence="9">
    <location>
        <begin position="139"/>
        <end position="161"/>
    </location>
</feature>
<evidence type="ECO:0000259" key="10">
    <source>
        <dbReference type="PROSITE" id="PS51012"/>
    </source>
</evidence>
<dbReference type="InterPro" id="IPR047817">
    <property type="entry name" value="ABC2_TM_bact-type"/>
</dbReference>
<evidence type="ECO:0000256" key="9">
    <source>
        <dbReference type="RuleBase" id="RU361157"/>
    </source>
</evidence>
<keyword evidence="4 9" id="KW-1003">Cell membrane</keyword>
<dbReference type="RefSeq" id="WP_150973884.1">
    <property type="nucleotide sequence ID" value="NZ_VZDO01000028.1"/>
</dbReference>
<evidence type="ECO:0000256" key="8">
    <source>
        <dbReference type="ARBA" id="ARBA00023136"/>
    </source>
</evidence>
<evidence type="ECO:0000256" key="1">
    <source>
        <dbReference type="ARBA" id="ARBA00004429"/>
    </source>
</evidence>
<dbReference type="Proteomes" id="UP000432089">
    <property type="component" value="Unassembled WGS sequence"/>
</dbReference>
<dbReference type="InterPro" id="IPR013525">
    <property type="entry name" value="ABC2_TM"/>
</dbReference>
<keyword evidence="8 9" id="KW-0472">Membrane</keyword>
<protein>
    <recommendedName>
        <fullName evidence="9">Transport permease protein</fullName>
    </recommendedName>
</protein>
<dbReference type="GO" id="GO:0015920">
    <property type="term" value="P:lipopolysaccharide transport"/>
    <property type="evidence" value="ECO:0007669"/>
    <property type="project" value="TreeGrafter"/>
</dbReference>
<dbReference type="GO" id="GO:0140359">
    <property type="term" value="F:ABC-type transporter activity"/>
    <property type="evidence" value="ECO:0007669"/>
    <property type="project" value="InterPro"/>
</dbReference>
<dbReference type="EMBL" id="VZDO01000028">
    <property type="protein sequence ID" value="KAB0675918.1"/>
    <property type="molecule type" value="Genomic_DNA"/>
</dbReference>
<comment type="similarity">
    <text evidence="2 9">Belongs to the ABC-2 integral membrane protein family.</text>
</comment>
<evidence type="ECO:0000313" key="12">
    <source>
        <dbReference type="Proteomes" id="UP000432089"/>
    </source>
</evidence>
<evidence type="ECO:0000256" key="3">
    <source>
        <dbReference type="ARBA" id="ARBA00022448"/>
    </source>
</evidence>
<keyword evidence="5" id="KW-0997">Cell inner membrane</keyword>
<dbReference type="PANTHER" id="PTHR30413:SF8">
    <property type="entry name" value="TRANSPORT PERMEASE PROTEIN"/>
    <property type="match status" value="1"/>
</dbReference>
<feature type="transmembrane region" description="Helical" evidence="9">
    <location>
        <begin position="168"/>
        <end position="194"/>
    </location>
</feature>
<dbReference type="GO" id="GO:0005886">
    <property type="term" value="C:plasma membrane"/>
    <property type="evidence" value="ECO:0007669"/>
    <property type="project" value="UniProtKB-SubCell"/>
</dbReference>
<feature type="domain" description="ABC transmembrane type-2" evidence="10">
    <location>
        <begin position="57"/>
        <end position="280"/>
    </location>
</feature>